<reference evidence="2" key="1">
    <citation type="submission" date="2014-09" db="EMBL/GenBank/DDBJ databases">
        <authorList>
            <person name="Magalhaes I.L.F."/>
            <person name="Oliveira U."/>
            <person name="Santos F.R."/>
            <person name="Vidigal T.H.D.A."/>
            <person name="Brescovit A.D."/>
            <person name="Santos A.J."/>
        </authorList>
    </citation>
    <scope>NUCLEOTIDE SEQUENCE</scope>
    <source>
        <tissue evidence="2">Shoot tissue taken approximately 20 cm above the soil surface</tissue>
    </source>
</reference>
<sequence>MNIAARASSICKSTKNGHASNYEQD</sequence>
<protein>
    <submittedName>
        <fullName evidence="2">Uncharacterized protein</fullName>
    </submittedName>
</protein>
<dbReference type="AlphaFoldDB" id="A0A0A9FEA0"/>
<dbReference type="EMBL" id="GBRH01191323">
    <property type="protein sequence ID" value="JAE06573.1"/>
    <property type="molecule type" value="Transcribed_RNA"/>
</dbReference>
<proteinExistence type="predicted"/>
<feature type="compositionally biased region" description="Polar residues" evidence="1">
    <location>
        <begin position="10"/>
        <end position="25"/>
    </location>
</feature>
<evidence type="ECO:0000256" key="1">
    <source>
        <dbReference type="SAM" id="MobiDB-lite"/>
    </source>
</evidence>
<organism evidence="2">
    <name type="scientific">Arundo donax</name>
    <name type="common">Giant reed</name>
    <name type="synonym">Donax arundinaceus</name>
    <dbReference type="NCBI Taxonomy" id="35708"/>
    <lineage>
        <taxon>Eukaryota</taxon>
        <taxon>Viridiplantae</taxon>
        <taxon>Streptophyta</taxon>
        <taxon>Embryophyta</taxon>
        <taxon>Tracheophyta</taxon>
        <taxon>Spermatophyta</taxon>
        <taxon>Magnoliopsida</taxon>
        <taxon>Liliopsida</taxon>
        <taxon>Poales</taxon>
        <taxon>Poaceae</taxon>
        <taxon>PACMAD clade</taxon>
        <taxon>Arundinoideae</taxon>
        <taxon>Arundineae</taxon>
        <taxon>Arundo</taxon>
    </lineage>
</organism>
<feature type="region of interest" description="Disordered" evidence="1">
    <location>
        <begin position="1"/>
        <end position="25"/>
    </location>
</feature>
<reference evidence="2" key="2">
    <citation type="journal article" date="2015" name="Data Brief">
        <title>Shoot transcriptome of the giant reed, Arundo donax.</title>
        <authorList>
            <person name="Barrero R.A."/>
            <person name="Guerrero F.D."/>
            <person name="Moolhuijzen P."/>
            <person name="Goolsby J.A."/>
            <person name="Tidwell J."/>
            <person name="Bellgard S.E."/>
            <person name="Bellgard M.I."/>
        </authorList>
    </citation>
    <scope>NUCLEOTIDE SEQUENCE</scope>
    <source>
        <tissue evidence="2">Shoot tissue taken approximately 20 cm above the soil surface</tissue>
    </source>
</reference>
<name>A0A0A9FEA0_ARUDO</name>
<evidence type="ECO:0000313" key="2">
    <source>
        <dbReference type="EMBL" id="JAE06573.1"/>
    </source>
</evidence>
<accession>A0A0A9FEA0</accession>